<evidence type="ECO:0000256" key="4">
    <source>
        <dbReference type="ARBA" id="ARBA00023004"/>
    </source>
</evidence>
<dbReference type="Proteomes" id="UP001057753">
    <property type="component" value="Unassembled WGS sequence"/>
</dbReference>
<keyword evidence="6" id="KW-0534">Nitrate assimilation</keyword>
<dbReference type="GO" id="GO:0042128">
    <property type="term" value="P:nitrate assimilation"/>
    <property type="evidence" value="ECO:0007669"/>
    <property type="project" value="UniProtKB-KW"/>
</dbReference>
<dbReference type="PANTHER" id="PTHR21496:SF23">
    <property type="entry name" value="3-PHENYLPROPIONATE_CINNAMIC ACID DIOXYGENASE FERREDOXIN SUBUNIT"/>
    <property type="match status" value="1"/>
</dbReference>
<gene>
    <name evidence="8" type="primary">nirD</name>
    <name evidence="8" type="ORF">HXA33_15500</name>
</gene>
<evidence type="ECO:0000256" key="3">
    <source>
        <dbReference type="ARBA" id="ARBA00023002"/>
    </source>
</evidence>
<dbReference type="NCBIfam" id="TIGR02378">
    <property type="entry name" value="nirD_assim_sml"/>
    <property type="match status" value="1"/>
</dbReference>
<dbReference type="SUPFAM" id="SSF50022">
    <property type="entry name" value="ISP domain"/>
    <property type="match status" value="1"/>
</dbReference>
<dbReference type="Pfam" id="PF00355">
    <property type="entry name" value="Rieske"/>
    <property type="match status" value="1"/>
</dbReference>
<dbReference type="InterPro" id="IPR036922">
    <property type="entry name" value="Rieske_2Fe-2S_sf"/>
</dbReference>
<dbReference type="InterPro" id="IPR017941">
    <property type="entry name" value="Rieske_2Fe-2S"/>
</dbReference>
<dbReference type="GO" id="GO:0016705">
    <property type="term" value="F:oxidoreductase activity, acting on paired donors, with incorporation or reduction of molecular oxygen"/>
    <property type="evidence" value="ECO:0007669"/>
    <property type="project" value="UniProtKB-ARBA"/>
</dbReference>
<protein>
    <submittedName>
        <fullName evidence="8">Nitrite reductase small subunit NirD</fullName>
    </submittedName>
</protein>
<organism evidence="8 9">
    <name type="scientific">Salipaludibacillus agaradhaerens</name>
    <name type="common">Bacillus agaradhaerens</name>
    <dbReference type="NCBI Taxonomy" id="76935"/>
    <lineage>
        <taxon>Bacteria</taxon>
        <taxon>Bacillati</taxon>
        <taxon>Bacillota</taxon>
        <taxon>Bacilli</taxon>
        <taxon>Bacillales</taxon>
        <taxon>Bacillaceae</taxon>
    </lineage>
</organism>
<sequence>MKQTIDSQLTKLSSLEELPVQVGKNIVVGDHDLAVFRLQNGQVKAVENKCPHKQGPLAEGMISGEYVFCPLHDWKIDLTTGDVQKPDDGCVRAYPVKVIDGEVYIEL</sequence>
<dbReference type="PANTHER" id="PTHR21496">
    <property type="entry name" value="FERREDOXIN-RELATED"/>
    <property type="match status" value="1"/>
</dbReference>
<dbReference type="GO" id="GO:0004497">
    <property type="term" value="F:monooxygenase activity"/>
    <property type="evidence" value="ECO:0007669"/>
    <property type="project" value="UniProtKB-ARBA"/>
</dbReference>
<keyword evidence="3" id="KW-0560">Oxidoreductase</keyword>
<keyword evidence="1" id="KW-0001">2Fe-2S</keyword>
<evidence type="ECO:0000313" key="8">
    <source>
        <dbReference type="EMBL" id="MCR6097942.1"/>
    </source>
</evidence>
<dbReference type="CDD" id="cd03530">
    <property type="entry name" value="Rieske_NirD_small_Bacillus"/>
    <property type="match status" value="1"/>
</dbReference>
<dbReference type="PROSITE" id="PS51296">
    <property type="entry name" value="RIESKE"/>
    <property type="match status" value="1"/>
</dbReference>
<evidence type="ECO:0000256" key="6">
    <source>
        <dbReference type="ARBA" id="ARBA00023063"/>
    </source>
</evidence>
<evidence type="ECO:0000256" key="2">
    <source>
        <dbReference type="ARBA" id="ARBA00022723"/>
    </source>
</evidence>
<dbReference type="RefSeq" id="WP_078578160.1">
    <property type="nucleotide sequence ID" value="NZ_JABXYM010000001.1"/>
</dbReference>
<dbReference type="GO" id="GO:0046872">
    <property type="term" value="F:metal ion binding"/>
    <property type="evidence" value="ECO:0007669"/>
    <property type="project" value="UniProtKB-KW"/>
</dbReference>
<dbReference type="GO" id="GO:0051537">
    <property type="term" value="F:2 iron, 2 sulfur cluster binding"/>
    <property type="evidence" value="ECO:0007669"/>
    <property type="project" value="UniProtKB-KW"/>
</dbReference>
<dbReference type="Gene3D" id="2.102.10.10">
    <property type="entry name" value="Rieske [2Fe-2S] iron-sulphur domain"/>
    <property type="match status" value="1"/>
</dbReference>
<dbReference type="OrthoDB" id="593800at2"/>
<proteinExistence type="predicted"/>
<keyword evidence="4" id="KW-0408">Iron</keyword>
<evidence type="ECO:0000256" key="1">
    <source>
        <dbReference type="ARBA" id="ARBA00022714"/>
    </source>
</evidence>
<keyword evidence="2" id="KW-0479">Metal-binding</keyword>
<keyword evidence="9" id="KW-1185">Reference proteome</keyword>
<comment type="caution">
    <text evidence="8">The sequence shown here is derived from an EMBL/GenBank/DDBJ whole genome shotgun (WGS) entry which is preliminary data.</text>
</comment>
<evidence type="ECO:0000256" key="5">
    <source>
        <dbReference type="ARBA" id="ARBA00023014"/>
    </source>
</evidence>
<dbReference type="EMBL" id="JABXYM010000001">
    <property type="protein sequence ID" value="MCR6097942.1"/>
    <property type="molecule type" value="Genomic_DNA"/>
</dbReference>
<reference evidence="8" key="1">
    <citation type="submission" date="2020-06" db="EMBL/GenBank/DDBJ databases">
        <title>Insight into the genomes of haloalkaliphilic bacilli from Kenyan soda lakes.</title>
        <authorList>
            <person name="Mwirichia R."/>
            <person name="Villamizar G.C."/>
            <person name="Poehlein A."/>
            <person name="Mugweru J."/>
            <person name="Kipnyargis A."/>
            <person name="Kiplimo D."/>
            <person name="Orwa P."/>
            <person name="Daniel R."/>
        </authorList>
    </citation>
    <scope>NUCLEOTIDE SEQUENCE</scope>
    <source>
        <strain evidence="8">B1096_S55</strain>
    </source>
</reference>
<dbReference type="GO" id="GO:0008942">
    <property type="term" value="F:nitrite reductase [NAD(P)H] activity"/>
    <property type="evidence" value="ECO:0007669"/>
    <property type="project" value="InterPro"/>
</dbReference>
<feature type="domain" description="Rieske" evidence="7">
    <location>
        <begin position="10"/>
        <end position="105"/>
    </location>
</feature>
<dbReference type="InterPro" id="IPR012748">
    <property type="entry name" value="Rieske-like_NirD"/>
</dbReference>
<dbReference type="AlphaFoldDB" id="A0A9Q4B419"/>
<keyword evidence="5" id="KW-0411">Iron-sulfur</keyword>
<accession>A0A9Q4B419</accession>
<evidence type="ECO:0000259" key="7">
    <source>
        <dbReference type="PROSITE" id="PS51296"/>
    </source>
</evidence>
<evidence type="ECO:0000313" key="9">
    <source>
        <dbReference type="Proteomes" id="UP001057753"/>
    </source>
</evidence>
<name>A0A9Q4B419_SALAG</name>
<dbReference type="FunFam" id="2.102.10.10:FF:000013">
    <property type="entry name" value="Nitrite reductase [NAD(P)H], small subunit"/>
    <property type="match status" value="1"/>
</dbReference>